<dbReference type="HOGENOM" id="CLU_1806643_0_0_1"/>
<organism evidence="1 2">
    <name type="scientific">Metarhizium robertsii</name>
    <dbReference type="NCBI Taxonomy" id="568076"/>
    <lineage>
        <taxon>Eukaryota</taxon>
        <taxon>Fungi</taxon>
        <taxon>Dikarya</taxon>
        <taxon>Ascomycota</taxon>
        <taxon>Pezizomycotina</taxon>
        <taxon>Sordariomycetes</taxon>
        <taxon>Hypocreomycetidae</taxon>
        <taxon>Hypocreales</taxon>
        <taxon>Clavicipitaceae</taxon>
        <taxon>Metarhizium</taxon>
    </lineage>
</organism>
<reference evidence="1 2" key="1">
    <citation type="submission" date="2014-02" db="EMBL/GenBank/DDBJ databases">
        <title>The genome sequence of the entomopathogenic fungus Metarhizium robertsii ARSEF 2575.</title>
        <authorList>
            <person name="Giuliano Garisto Donzelli B."/>
            <person name="Roe B.A."/>
            <person name="Macmil S.L."/>
            <person name="Krasnoff S.B."/>
            <person name="Gibson D.M."/>
        </authorList>
    </citation>
    <scope>NUCLEOTIDE SEQUENCE [LARGE SCALE GENOMIC DNA]</scope>
    <source>
        <strain evidence="1 2">ARSEF 2575</strain>
    </source>
</reference>
<protein>
    <submittedName>
        <fullName evidence="1">Uncharacterized protein</fullName>
    </submittedName>
</protein>
<comment type="caution">
    <text evidence="1">The sequence shown here is derived from an EMBL/GenBank/DDBJ whole genome shotgun (WGS) entry which is preliminary data.</text>
</comment>
<dbReference type="OrthoDB" id="10270736at2759"/>
<dbReference type="AlphaFoldDB" id="A0A014QRX4"/>
<evidence type="ECO:0000313" key="1">
    <source>
        <dbReference type="EMBL" id="EXU95538.1"/>
    </source>
</evidence>
<gene>
    <name evidence="1" type="ORF">X797_011375</name>
</gene>
<dbReference type="Proteomes" id="UP000030151">
    <property type="component" value="Unassembled WGS sequence"/>
</dbReference>
<accession>A0A014QRX4</accession>
<dbReference type="EMBL" id="JELW01000075">
    <property type="protein sequence ID" value="EXU95538.1"/>
    <property type="molecule type" value="Genomic_DNA"/>
</dbReference>
<name>A0A014QRX4_9HYPO</name>
<evidence type="ECO:0000313" key="2">
    <source>
        <dbReference type="Proteomes" id="UP000030151"/>
    </source>
</evidence>
<sequence>MGKIQMNSLLRLLQAFGEACKDNSFAVHRETLLHPGISLHDRVENVLRASQLVETGRAQESQKAVADLECGNGPDIVVSVMYFMFNCVKGILDPENQGNKHVRHDSHMWTDEQEGEVIRRLAWFLDEKERLWINEYIAWKQGV</sequence>
<proteinExistence type="predicted"/>